<feature type="transmembrane region" description="Helical" evidence="1">
    <location>
        <begin position="109"/>
        <end position="138"/>
    </location>
</feature>
<dbReference type="eggNOG" id="COG4249">
    <property type="taxonomic scope" value="Bacteria"/>
</dbReference>
<organism evidence="2 3">
    <name type="scientific">Rhodoferax saidenbachensis</name>
    <dbReference type="NCBI Taxonomy" id="1484693"/>
    <lineage>
        <taxon>Bacteria</taxon>
        <taxon>Pseudomonadati</taxon>
        <taxon>Pseudomonadota</taxon>
        <taxon>Betaproteobacteria</taxon>
        <taxon>Burkholderiales</taxon>
        <taxon>Comamonadaceae</taxon>
        <taxon>Rhodoferax</taxon>
    </lineage>
</organism>
<accession>A0A1P8KFN1</accession>
<keyword evidence="1" id="KW-0472">Membrane</keyword>
<evidence type="ECO:0008006" key="4">
    <source>
        <dbReference type="Google" id="ProtNLM"/>
    </source>
</evidence>
<dbReference type="Gene3D" id="3.40.50.1460">
    <property type="match status" value="1"/>
</dbReference>
<dbReference type="SUPFAM" id="SSF52129">
    <property type="entry name" value="Caspase-like"/>
    <property type="match status" value="1"/>
</dbReference>
<protein>
    <recommendedName>
        <fullName evidence="4">Peptidase C13 family protein</fullName>
    </recommendedName>
</protein>
<feature type="transmembrane region" description="Helical" evidence="1">
    <location>
        <begin position="150"/>
        <end position="169"/>
    </location>
</feature>
<sequence>MDAQPAAAVNAEAVPSLSLWVWIREGLRTAALLQPQTGRSAPTPWQLLLLLVLASALQTGLSRFEVDGAAQFSLAGWLYPWCITSFLVFMVWAACTVGRRASDPPQPVAAWLGLWTVASLPLSLLGILMGALAVHAWLPDWWYSGAWAAWALYGLMWVWLIAILVRVTLTVVASGMARAGLVAGLVLLQAFATWQVNDSRPWQADYATQAQNETPTLKLSQLVFENQQVLLDKGLEALRPGTPGRVNVFGLVFAPYAQDVFLRESGMVAGVLQDRFDAKGRVLQLVNHPGATETIPWATNQNLEDAITAMAKVMDRERDVLVLYLTSHGGSDFRLAASHWPLEVDELTPQMLRKMLDNAGIRNRVIAVSACYSGGWIEPLASDTTLAMTAADATHTSYGCGKKSELTFFGRAMFDEQLRKTHSFEQAFQNAVPVIAQREVEGKKTDGFSNPQISVGAGIRPVLLQLEKALEPPAK</sequence>
<proteinExistence type="predicted"/>
<keyword evidence="1" id="KW-0812">Transmembrane</keyword>
<evidence type="ECO:0000313" key="2">
    <source>
        <dbReference type="EMBL" id="APW44796.1"/>
    </source>
</evidence>
<feature type="transmembrane region" description="Helical" evidence="1">
    <location>
        <begin position="176"/>
        <end position="194"/>
    </location>
</feature>
<dbReference type="EMBL" id="CP019239">
    <property type="protein sequence ID" value="APW44796.1"/>
    <property type="molecule type" value="Genomic_DNA"/>
</dbReference>
<dbReference type="Pfam" id="PF01650">
    <property type="entry name" value="Peptidase_C13"/>
    <property type="match status" value="1"/>
</dbReference>
<keyword evidence="1" id="KW-1133">Transmembrane helix</keyword>
<dbReference type="AlphaFoldDB" id="A0A1P8KFN1"/>
<dbReference type="InterPro" id="IPR029030">
    <property type="entry name" value="Caspase-like_dom_sf"/>
</dbReference>
<dbReference type="GO" id="GO:0006508">
    <property type="term" value="P:proteolysis"/>
    <property type="evidence" value="ECO:0007669"/>
    <property type="project" value="InterPro"/>
</dbReference>
<gene>
    <name evidence="2" type="ORF">RS694_10025</name>
</gene>
<dbReference type="GO" id="GO:0008233">
    <property type="term" value="F:peptidase activity"/>
    <property type="evidence" value="ECO:0007669"/>
    <property type="project" value="InterPro"/>
</dbReference>
<evidence type="ECO:0000256" key="1">
    <source>
        <dbReference type="SAM" id="Phobius"/>
    </source>
</evidence>
<reference evidence="2 3" key="1">
    <citation type="submission" date="2017-01" db="EMBL/GenBank/DDBJ databases">
        <authorList>
            <person name="Mah S.A."/>
            <person name="Swanson W.J."/>
            <person name="Moy G.W."/>
            <person name="Vacquier V.D."/>
        </authorList>
    </citation>
    <scope>NUCLEOTIDE SEQUENCE [LARGE SCALE GENOMIC DNA]</scope>
    <source>
        <strain evidence="2 3">DSM 22694</strain>
    </source>
</reference>
<dbReference type="InterPro" id="IPR001096">
    <property type="entry name" value="Peptidase_C13"/>
</dbReference>
<dbReference type="STRING" id="1484693.RS694_10025"/>
<name>A0A1P8KFN1_9BURK</name>
<feature type="transmembrane region" description="Helical" evidence="1">
    <location>
        <begin position="78"/>
        <end position="97"/>
    </location>
</feature>
<dbReference type="KEGG" id="rsb:RS694_10025"/>
<keyword evidence="3" id="KW-1185">Reference proteome</keyword>
<evidence type="ECO:0000313" key="3">
    <source>
        <dbReference type="Proteomes" id="UP000186110"/>
    </source>
</evidence>
<dbReference type="Proteomes" id="UP000186110">
    <property type="component" value="Chromosome"/>
</dbReference>